<keyword evidence="3" id="KW-0472">Membrane</keyword>
<feature type="transmembrane region" description="Helical" evidence="3">
    <location>
        <begin position="7"/>
        <end position="35"/>
    </location>
</feature>
<keyword evidence="3" id="KW-1133">Transmembrane helix</keyword>
<dbReference type="GO" id="GO:0016787">
    <property type="term" value="F:hydrolase activity"/>
    <property type="evidence" value="ECO:0007669"/>
    <property type="project" value="UniProtKB-KW"/>
</dbReference>
<dbReference type="Pfam" id="PF04203">
    <property type="entry name" value="Sortase"/>
    <property type="match status" value="1"/>
</dbReference>
<dbReference type="SUPFAM" id="SSF63817">
    <property type="entry name" value="Sortase"/>
    <property type="match status" value="1"/>
</dbReference>
<dbReference type="EMBL" id="CP060724">
    <property type="protein sequence ID" value="QNN75784.1"/>
    <property type="molecule type" value="Genomic_DNA"/>
</dbReference>
<dbReference type="InterPro" id="IPR005754">
    <property type="entry name" value="Sortase"/>
</dbReference>
<keyword evidence="3" id="KW-0812">Transmembrane</keyword>
<evidence type="ECO:0000313" key="5">
    <source>
        <dbReference type="Proteomes" id="UP000515800"/>
    </source>
</evidence>
<protein>
    <submittedName>
        <fullName evidence="4">Class C sortase</fullName>
    </submittedName>
</protein>
<dbReference type="CDD" id="cd05827">
    <property type="entry name" value="Sortase_C"/>
    <property type="match status" value="1"/>
</dbReference>
<dbReference type="KEGG" id="wdi:H9L19_02665"/>
<proteinExistence type="predicted"/>
<sequence>MRSTKKWFWLVIGLFAVAAMIIFTTCFQMVGAAFLQSNQVQSFQQNLKHISKRQSKHLIAEVKKANQTLSASPDTANQPLTANQKRRAALLAHYDIGQKQAKQIIGVLRIPKLELLLPIFNGVSSDVLAHGIGLLPNSSYPVSGKGVHTVLTGHRGLPNAELFAHLNRLKKGDVFYVEGIERPLRYRVDCIRVVKPDDVASLAINTESNYTTLMTCTPYLINSHRLLVRGRLDPNQQHLQAASIAAPIARPLMKAIFLMGVIGLGVYQINRYNRKHIER</sequence>
<evidence type="ECO:0000313" key="4">
    <source>
        <dbReference type="EMBL" id="QNN75784.1"/>
    </source>
</evidence>
<organism evidence="4 5">
    <name type="scientific">Weissella diestrammenae</name>
    <dbReference type="NCBI Taxonomy" id="1162633"/>
    <lineage>
        <taxon>Bacteria</taxon>
        <taxon>Bacillati</taxon>
        <taxon>Bacillota</taxon>
        <taxon>Bacilli</taxon>
        <taxon>Lactobacillales</taxon>
        <taxon>Lactobacillaceae</taxon>
        <taxon>Weissella</taxon>
    </lineage>
</organism>
<reference evidence="4 5" key="1">
    <citation type="submission" date="2020-08" db="EMBL/GenBank/DDBJ databases">
        <title>Genome sequence of Weissella diestrammenae KACC 16890T.</title>
        <authorList>
            <person name="Hyun D.-W."/>
            <person name="Bae J.-W."/>
        </authorList>
    </citation>
    <scope>NUCLEOTIDE SEQUENCE [LARGE SCALE GENOMIC DNA]</scope>
    <source>
        <strain evidence="4 5">KACC 16890</strain>
    </source>
</reference>
<evidence type="ECO:0000256" key="2">
    <source>
        <dbReference type="PIRSR" id="PIRSR605754-1"/>
    </source>
</evidence>
<accession>A0A7G9T6Q9</accession>
<feature type="active site" description="Acyl-thioester intermediate" evidence="2">
    <location>
        <position position="216"/>
    </location>
</feature>
<dbReference type="RefSeq" id="WP_187529616.1">
    <property type="nucleotide sequence ID" value="NZ_CP060724.1"/>
</dbReference>
<dbReference type="InterPro" id="IPR042002">
    <property type="entry name" value="Sortase_C"/>
</dbReference>
<dbReference type="AlphaFoldDB" id="A0A7G9T6Q9"/>
<dbReference type="Gene3D" id="2.40.260.10">
    <property type="entry name" value="Sortase"/>
    <property type="match status" value="1"/>
</dbReference>
<name>A0A7G9T6Q9_9LACO</name>
<dbReference type="Proteomes" id="UP000515800">
    <property type="component" value="Chromosome"/>
</dbReference>
<keyword evidence="1" id="KW-0378">Hydrolase</keyword>
<dbReference type="InterPro" id="IPR023365">
    <property type="entry name" value="Sortase_dom-sf"/>
</dbReference>
<evidence type="ECO:0000256" key="1">
    <source>
        <dbReference type="ARBA" id="ARBA00022801"/>
    </source>
</evidence>
<gene>
    <name evidence="4" type="ORF">H9L19_02665</name>
</gene>
<evidence type="ECO:0000256" key="3">
    <source>
        <dbReference type="SAM" id="Phobius"/>
    </source>
</evidence>
<feature type="active site" description="Proton donor/acceptor" evidence="2">
    <location>
        <position position="154"/>
    </location>
</feature>
<keyword evidence="5" id="KW-1185">Reference proteome</keyword>
<dbReference type="NCBIfam" id="TIGR01076">
    <property type="entry name" value="sortase_fam"/>
    <property type="match status" value="1"/>
</dbReference>
<dbReference type="NCBIfam" id="NF033745">
    <property type="entry name" value="class_C_sortase"/>
    <property type="match status" value="1"/>
</dbReference>